<dbReference type="Proteomes" id="UP001236014">
    <property type="component" value="Chromosome"/>
</dbReference>
<dbReference type="InterPro" id="IPR010982">
    <property type="entry name" value="Lambda_DNA-bd_dom_sf"/>
</dbReference>
<evidence type="ECO:0000259" key="1">
    <source>
        <dbReference type="PROSITE" id="PS50943"/>
    </source>
</evidence>
<dbReference type="InterPro" id="IPR043917">
    <property type="entry name" value="DUF5753"/>
</dbReference>
<dbReference type="Gene3D" id="1.10.260.40">
    <property type="entry name" value="lambda repressor-like DNA-binding domains"/>
    <property type="match status" value="1"/>
</dbReference>
<dbReference type="InterPro" id="IPR001387">
    <property type="entry name" value="Cro/C1-type_HTH"/>
</dbReference>
<evidence type="ECO:0000313" key="2">
    <source>
        <dbReference type="EMBL" id="WIX75781.1"/>
    </source>
</evidence>
<name>A0A9Y2IAN5_9PSEU</name>
<dbReference type="SUPFAM" id="SSF47413">
    <property type="entry name" value="lambda repressor-like DNA-binding domains"/>
    <property type="match status" value="1"/>
</dbReference>
<dbReference type="Pfam" id="PF19054">
    <property type="entry name" value="DUF5753"/>
    <property type="match status" value="1"/>
</dbReference>
<protein>
    <submittedName>
        <fullName evidence="2">Helix-turn-helix transcriptional regulator</fullName>
    </submittedName>
</protein>
<proteinExistence type="predicted"/>
<dbReference type="GO" id="GO:0003677">
    <property type="term" value="F:DNA binding"/>
    <property type="evidence" value="ECO:0007669"/>
    <property type="project" value="InterPro"/>
</dbReference>
<dbReference type="RefSeq" id="WP_285966545.1">
    <property type="nucleotide sequence ID" value="NZ_CP127294.1"/>
</dbReference>
<evidence type="ECO:0000313" key="3">
    <source>
        <dbReference type="Proteomes" id="UP001236014"/>
    </source>
</evidence>
<dbReference type="AlphaFoldDB" id="A0A9Y2IAN5"/>
<gene>
    <name evidence="2" type="ORF">QRX50_30410</name>
</gene>
<dbReference type="Pfam" id="PF13560">
    <property type="entry name" value="HTH_31"/>
    <property type="match status" value="1"/>
</dbReference>
<feature type="domain" description="HTH cro/C1-type" evidence="1">
    <location>
        <begin position="18"/>
        <end position="75"/>
    </location>
</feature>
<dbReference type="PROSITE" id="PS50943">
    <property type="entry name" value="HTH_CROC1"/>
    <property type="match status" value="1"/>
</dbReference>
<dbReference type="SMART" id="SM00530">
    <property type="entry name" value="HTH_XRE"/>
    <property type="match status" value="1"/>
</dbReference>
<dbReference type="KEGG" id="acab:QRX50_30410"/>
<organism evidence="2 3">
    <name type="scientific">Amycolatopsis carbonis</name>
    <dbReference type="NCBI Taxonomy" id="715471"/>
    <lineage>
        <taxon>Bacteria</taxon>
        <taxon>Bacillati</taxon>
        <taxon>Actinomycetota</taxon>
        <taxon>Actinomycetes</taxon>
        <taxon>Pseudonocardiales</taxon>
        <taxon>Pseudonocardiaceae</taxon>
        <taxon>Amycolatopsis</taxon>
    </lineage>
</organism>
<accession>A0A9Y2IAN5</accession>
<reference evidence="2 3" key="1">
    <citation type="submission" date="2023-06" db="EMBL/GenBank/DDBJ databases">
        <authorList>
            <person name="Oyuntsetseg B."/>
            <person name="Kim S.B."/>
        </authorList>
    </citation>
    <scope>NUCLEOTIDE SEQUENCE [LARGE SCALE GENOMIC DNA]</scope>
    <source>
        <strain evidence="2 3">2-15</strain>
    </source>
</reference>
<dbReference type="CDD" id="cd00093">
    <property type="entry name" value="HTH_XRE"/>
    <property type="match status" value="1"/>
</dbReference>
<dbReference type="EMBL" id="CP127294">
    <property type="protein sequence ID" value="WIX75781.1"/>
    <property type="molecule type" value="Genomic_DNA"/>
</dbReference>
<sequence length="284" mass="31516">MIVPNPPSLRRRRLVSALRRLRTEAGLTIVDAAEAAGFSEAKLSRIETLRHMVNGDDTYRLAQVYGADQQTTDALVQLARSSKQRGWWAAYSDDALGRLTDYIEMQADAVRIREFEEGIVPGALQTRGYTEAVLRLGLPDASEETIQQRLKVRTELQESARSRDLRMWVILDEMALRRPVGGRGVMADQLAALISAANSPGIRVQVLPTDMSGHPAMGTPFTLLDLADRATYVYLDTLAGGSYLEETRDVDRYESAWEALQATALSFEDSTSLMETIRTEHQGG</sequence>
<keyword evidence="3" id="KW-1185">Reference proteome</keyword>